<keyword evidence="2" id="KW-1133">Transmembrane helix</keyword>
<evidence type="ECO:0000313" key="3">
    <source>
        <dbReference type="EMBL" id="GCE13471.1"/>
    </source>
</evidence>
<reference evidence="4" key="1">
    <citation type="submission" date="2018-12" db="EMBL/GenBank/DDBJ databases">
        <title>Tengunoibacter tsumagoiensis gen. nov., sp. nov., Dictyobacter kobayashii sp. nov., D. alpinus sp. nov., and D. joshuensis sp. nov. and description of Dictyobacteraceae fam. nov. within the order Ktedonobacterales isolated from Tengu-no-mugimeshi.</title>
        <authorList>
            <person name="Wang C.M."/>
            <person name="Zheng Y."/>
            <person name="Sakai Y."/>
            <person name="Toyoda A."/>
            <person name="Minakuchi Y."/>
            <person name="Abe K."/>
            <person name="Yokota A."/>
            <person name="Yabe S."/>
        </authorList>
    </citation>
    <scope>NUCLEOTIDE SEQUENCE [LARGE SCALE GENOMIC DNA]</scope>
    <source>
        <strain evidence="4">Uno3</strain>
    </source>
</reference>
<comment type="caution">
    <text evidence="3">The sequence shown here is derived from an EMBL/GenBank/DDBJ whole genome shotgun (WGS) entry which is preliminary data.</text>
</comment>
<keyword evidence="2" id="KW-0472">Membrane</keyword>
<accession>A0A402A3A4</accession>
<feature type="transmembrane region" description="Helical" evidence="2">
    <location>
        <begin position="20"/>
        <end position="42"/>
    </location>
</feature>
<dbReference type="OrthoDB" id="160292at2"/>
<name>A0A402A3A4_9CHLR</name>
<feature type="compositionally biased region" description="Polar residues" evidence="1">
    <location>
        <begin position="49"/>
        <end position="66"/>
    </location>
</feature>
<gene>
    <name evidence="3" type="ORF">KTT_33300</name>
</gene>
<evidence type="ECO:0000256" key="2">
    <source>
        <dbReference type="SAM" id="Phobius"/>
    </source>
</evidence>
<keyword evidence="2" id="KW-0812">Transmembrane</keyword>
<organism evidence="3 4">
    <name type="scientific">Tengunoibacter tsumagoiensis</name>
    <dbReference type="NCBI Taxonomy" id="2014871"/>
    <lineage>
        <taxon>Bacteria</taxon>
        <taxon>Bacillati</taxon>
        <taxon>Chloroflexota</taxon>
        <taxon>Ktedonobacteria</taxon>
        <taxon>Ktedonobacterales</taxon>
        <taxon>Dictyobacteraceae</taxon>
        <taxon>Tengunoibacter</taxon>
    </lineage>
</organism>
<evidence type="ECO:0000313" key="4">
    <source>
        <dbReference type="Proteomes" id="UP000287352"/>
    </source>
</evidence>
<dbReference type="EMBL" id="BIFR01000001">
    <property type="protein sequence ID" value="GCE13471.1"/>
    <property type="molecule type" value="Genomic_DNA"/>
</dbReference>
<feature type="region of interest" description="Disordered" evidence="1">
    <location>
        <begin position="45"/>
        <end position="77"/>
    </location>
</feature>
<dbReference type="Proteomes" id="UP000287352">
    <property type="component" value="Unassembled WGS sequence"/>
</dbReference>
<proteinExistence type="predicted"/>
<keyword evidence="4" id="KW-1185">Reference proteome</keyword>
<sequence length="243" mass="25996">MQQTASKQQPNPGHAQVQTMIITAITLFAISGLIVGLAVGVYTRPPRSGTDQSLTKTTATPTQIHSTPTPTATPTIPPAPIGCPNMSVPLNQIADGKTSYKISVQAQDRSSGSGCSPTQNKSLTVPGLVCKIWLIKAFPDAKMTTSFSKDETQRIAQGDLANPLTVLVDVEGGNKGDQYPEISGLQFDPTTSQTQKCNAQGQGNWQYTLSDTLPAGDYELMALTVWDKYPNWSWKNVTVTAAK</sequence>
<protein>
    <submittedName>
        <fullName evidence="3">Uncharacterized protein</fullName>
    </submittedName>
</protein>
<evidence type="ECO:0000256" key="1">
    <source>
        <dbReference type="SAM" id="MobiDB-lite"/>
    </source>
</evidence>
<dbReference type="RefSeq" id="WP_126580993.1">
    <property type="nucleotide sequence ID" value="NZ_BIFR01000001.1"/>
</dbReference>
<dbReference type="AlphaFoldDB" id="A0A402A3A4"/>